<sequence length="286" mass="32385">MKVSMFILSIQLLFSFQTLAVINGKDNRTLVENYPNQKIRRLAKSVAARVDNETIETLRSEDGKNIELYLYSHQEYNEVCEEEKFSKENILSDCTGFLIAPDILMTAGHCIESEADCKDFSWVFNFESKTEVIKDKEIYKCVKIYKHKLRNATNTRTQDYAIIKLHKRVQGVEPLKFSNKKDLSNGTRVLTIGHPSGLPKIVTDNGIATLNRAYTFTTTLDTYGGNSGSPVFNAKTLLVEGILVQGANDYNLIESRSCSKSDRSTGFTEVVHSIHNIKELRNIIKK</sequence>
<dbReference type="PROSITE" id="PS00673">
    <property type="entry name" value="V8_SER"/>
    <property type="match status" value="1"/>
</dbReference>
<comment type="caution">
    <text evidence="7">The sequence shown here is derived from an EMBL/GenBank/DDBJ whole genome shotgun (WGS) entry which is preliminary data.</text>
</comment>
<keyword evidence="2 6" id="KW-0645">Protease</keyword>
<dbReference type="InterPro" id="IPR018114">
    <property type="entry name" value="TRYPSIN_HIS"/>
</dbReference>
<dbReference type="InterPro" id="IPR043504">
    <property type="entry name" value="Peptidase_S1_PA_chymotrypsin"/>
</dbReference>
<dbReference type="InterPro" id="IPR008256">
    <property type="entry name" value="Peptidase_S1B"/>
</dbReference>
<name>A0A1Y5F7Q0_9BACT</name>
<keyword evidence="5 6" id="KW-0720">Serine protease</keyword>
<dbReference type="InterPro" id="IPR050966">
    <property type="entry name" value="Glutamyl_endopeptidase"/>
</dbReference>
<protein>
    <recommendedName>
        <fullName evidence="6">Serine protease</fullName>
        <ecNumber evidence="6">3.4.21.-</ecNumber>
    </recommendedName>
</protein>
<dbReference type="EC" id="3.4.21.-" evidence="6"/>
<evidence type="ECO:0000256" key="2">
    <source>
        <dbReference type="ARBA" id="ARBA00022670"/>
    </source>
</evidence>
<dbReference type="PRINTS" id="PR00839">
    <property type="entry name" value="V8PROTEASE"/>
</dbReference>
<evidence type="ECO:0000256" key="1">
    <source>
        <dbReference type="ARBA" id="ARBA00008764"/>
    </source>
</evidence>
<dbReference type="InterPro" id="IPR009003">
    <property type="entry name" value="Peptidase_S1_PA"/>
</dbReference>
<dbReference type="EMBL" id="MAAO01000006">
    <property type="protein sequence ID" value="OUR96913.1"/>
    <property type="molecule type" value="Genomic_DNA"/>
</dbReference>
<keyword evidence="3 6" id="KW-0732">Signal</keyword>
<dbReference type="Pfam" id="PF13365">
    <property type="entry name" value="Trypsin_2"/>
    <property type="match status" value="1"/>
</dbReference>
<dbReference type="SUPFAM" id="SSF50494">
    <property type="entry name" value="Trypsin-like serine proteases"/>
    <property type="match status" value="1"/>
</dbReference>
<dbReference type="Gene3D" id="2.40.10.10">
    <property type="entry name" value="Trypsin-like serine proteases"/>
    <property type="match status" value="2"/>
</dbReference>
<dbReference type="PANTHER" id="PTHR15462:SF8">
    <property type="entry name" value="SERINE PROTEASE"/>
    <property type="match status" value="1"/>
</dbReference>
<gene>
    <name evidence="7" type="ORF">A9Q84_11295</name>
</gene>
<dbReference type="AlphaFoldDB" id="A0A1Y5F7Q0"/>
<accession>A0A1Y5F7Q0</accession>
<evidence type="ECO:0000256" key="3">
    <source>
        <dbReference type="ARBA" id="ARBA00022729"/>
    </source>
</evidence>
<dbReference type="GO" id="GO:0004252">
    <property type="term" value="F:serine-type endopeptidase activity"/>
    <property type="evidence" value="ECO:0007669"/>
    <property type="project" value="InterPro"/>
</dbReference>
<evidence type="ECO:0000313" key="8">
    <source>
        <dbReference type="Proteomes" id="UP000196531"/>
    </source>
</evidence>
<keyword evidence="4 6" id="KW-0378">Hydrolase</keyword>
<evidence type="ECO:0000256" key="4">
    <source>
        <dbReference type="ARBA" id="ARBA00022801"/>
    </source>
</evidence>
<dbReference type="PANTHER" id="PTHR15462">
    <property type="entry name" value="SERINE PROTEASE"/>
    <property type="match status" value="1"/>
</dbReference>
<feature type="chain" id="PRO_5011810895" description="Serine protease" evidence="6">
    <location>
        <begin position="21"/>
        <end position="286"/>
    </location>
</feature>
<dbReference type="Proteomes" id="UP000196531">
    <property type="component" value="Unassembled WGS sequence"/>
</dbReference>
<proteinExistence type="inferred from homology"/>
<feature type="signal peptide" evidence="6">
    <location>
        <begin position="1"/>
        <end position="20"/>
    </location>
</feature>
<evidence type="ECO:0000313" key="7">
    <source>
        <dbReference type="EMBL" id="OUR96913.1"/>
    </source>
</evidence>
<evidence type="ECO:0000256" key="5">
    <source>
        <dbReference type="ARBA" id="ARBA00022825"/>
    </source>
</evidence>
<dbReference type="InterPro" id="IPR000126">
    <property type="entry name" value="V8_ser_AS"/>
</dbReference>
<organism evidence="7 8">
    <name type="scientific">Halobacteriovorax marinus</name>
    <dbReference type="NCBI Taxonomy" id="97084"/>
    <lineage>
        <taxon>Bacteria</taxon>
        <taxon>Pseudomonadati</taxon>
        <taxon>Bdellovibrionota</taxon>
        <taxon>Bacteriovoracia</taxon>
        <taxon>Bacteriovoracales</taxon>
        <taxon>Halobacteriovoraceae</taxon>
        <taxon>Halobacteriovorax</taxon>
    </lineage>
</organism>
<dbReference type="GO" id="GO:0006508">
    <property type="term" value="P:proteolysis"/>
    <property type="evidence" value="ECO:0007669"/>
    <property type="project" value="UniProtKB-KW"/>
</dbReference>
<dbReference type="PROSITE" id="PS00134">
    <property type="entry name" value="TRYPSIN_HIS"/>
    <property type="match status" value="1"/>
</dbReference>
<reference evidence="8" key="1">
    <citation type="journal article" date="2017" name="Proc. Natl. Acad. Sci. U.S.A.">
        <title>Simulation of Deepwater Horizon oil plume reveals substrate specialization within a complex community of hydrocarbon-degraders.</title>
        <authorList>
            <person name="Hu P."/>
            <person name="Dubinsky E.A."/>
            <person name="Probst A.J."/>
            <person name="Wang J."/>
            <person name="Sieber C.M.K."/>
            <person name="Tom L.M."/>
            <person name="Gardinali P."/>
            <person name="Banfield J.F."/>
            <person name="Atlas R.M."/>
            <person name="Andersen G.L."/>
        </authorList>
    </citation>
    <scope>NUCLEOTIDE SEQUENCE [LARGE SCALE GENOMIC DNA]</scope>
</reference>
<comment type="similarity">
    <text evidence="1 6">Belongs to the peptidase S1B family.</text>
</comment>
<evidence type="ECO:0000256" key="6">
    <source>
        <dbReference type="RuleBase" id="RU004296"/>
    </source>
</evidence>